<accession>A0A3D8RZC6</accession>
<sequence length="298" mass="33410">MATNILDNTEPSELVLKTLSEHLPYSLPTLRRLQFMKSTGARTANSHVLSTFDTGAPGKNFLVAYLDFSSGPNTEMWLYSTIENPAMTGDEDVCEQQILQLLERASVIEREYKDQRENPGVLLIGSLHKKIVQLLERRSLVKMSSPEHFKFVFRTQDLPEARELPDGLSWSSVRESDIPLVLSRTSIPYVAAAMKLLPSIAIETSTGVPIAWTFLGADGSLKTLHCEEEYRRQGLAKAVTLRLFHEKSATLATDGLYHADVAVNNLPSQGVCKSMRGTIEWSIYYTWVFLSREQDEGV</sequence>
<dbReference type="InterPro" id="IPR016181">
    <property type="entry name" value="Acyl_CoA_acyltransferase"/>
</dbReference>
<dbReference type="InterPro" id="IPR053225">
    <property type="entry name" value="Acyl-CoA_N-acyltransferase"/>
</dbReference>
<reference evidence="1 2" key="1">
    <citation type="journal article" date="2018" name="IMA Fungus">
        <title>IMA Genome-F 9: Draft genome sequence of Annulohypoxylon stygium, Aspergillus mulundensis, Berkeleyomyces basicola (syn. Thielaviopsis basicola), Ceratocystis smalleyi, two Cercospora beticola strains, Coleophoma cylindrospora, Fusarium fracticaudum, Phialophora cf. hyalina, and Morchella septimelata.</title>
        <authorList>
            <person name="Wingfield B.D."/>
            <person name="Bills G.F."/>
            <person name="Dong Y."/>
            <person name="Huang W."/>
            <person name="Nel W.J."/>
            <person name="Swalarsk-Parry B.S."/>
            <person name="Vaghefi N."/>
            <person name="Wilken P.M."/>
            <person name="An Z."/>
            <person name="de Beer Z.W."/>
            <person name="De Vos L."/>
            <person name="Chen L."/>
            <person name="Duong T.A."/>
            <person name="Gao Y."/>
            <person name="Hammerbacher A."/>
            <person name="Kikkert J.R."/>
            <person name="Li Y."/>
            <person name="Li H."/>
            <person name="Li K."/>
            <person name="Li Q."/>
            <person name="Liu X."/>
            <person name="Ma X."/>
            <person name="Naidoo K."/>
            <person name="Pethybridge S.J."/>
            <person name="Sun J."/>
            <person name="Steenkamp E.T."/>
            <person name="van der Nest M.A."/>
            <person name="van Wyk S."/>
            <person name="Wingfield M.J."/>
            <person name="Xiong C."/>
            <person name="Yue Q."/>
            <person name="Zhang X."/>
        </authorList>
    </citation>
    <scope>NUCLEOTIDE SEQUENCE [LARGE SCALE GENOMIC DNA]</scope>
    <source>
        <strain evidence="1 2">BP6252</strain>
    </source>
</reference>
<evidence type="ECO:0008006" key="3">
    <source>
        <dbReference type="Google" id="ProtNLM"/>
    </source>
</evidence>
<dbReference type="SUPFAM" id="SSF55729">
    <property type="entry name" value="Acyl-CoA N-acyltransferases (Nat)"/>
    <property type="match status" value="1"/>
</dbReference>
<keyword evidence="2" id="KW-1185">Reference proteome</keyword>
<dbReference type="EMBL" id="PDLM01000004">
    <property type="protein sequence ID" value="RDW79409.1"/>
    <property type="molecule type" value="Genomic_DNA"/>
</dbReference>
<dbReference type="OrthoDB" id="61870at2759"/>
<dbReference type="Proteomes" id="UP000256645">
    <property type="component" value="Unassembled WGS sequence"/>
</dbReference>
<evidence type="ECO:0000313" key="1">
    <source>
        <dbReference type="EMBL" id="RDW79409.1"/>
    </source>
</evidence>
<dbReference type="AlphaFoldDB" id="A0A3D8RZC6"/>
<name>A0A3D8RZC6_9HELO</name>
<organism evidence="1 2">
    <name type="scientific">Coleophoma cylindrospora</name>
    <dbReference type="NCBI Taxonomy" id="1849047"/>
    <lineage>
        <taxon>Eukaryota</taxon>
        <taxon>Fungi</taxon>
        <taxon>Dikarya</taxon>
        <taxon>Ascomycota</taxon>
        <taxon>Pezizomycotina</taxon>
        <taxon>Leotiomycetes</taxon>
        <taxon>Helotiales</taxon>
        <taxon>Dermateaceae</taxon>
        <taxon>Coleophoma</taxon>
    </lineage>
</organism>
<gene>
    <name evidence="1" type="ORF">BP6252_04047</name>
</gene>
<proteinExistence type="predicted"/>
<protein>
    <recommendedName>
        <fullName evidence="3">FR47-like domain-containing protein</fullName>
    </recommendedName>
</protein>
<evidence type="ECO:0000313" key="2">
    <source>
        <dbReference type="Proteomes" id="UP000256645"/>
    </source>
</evidence>
<dbReference type="STRING" id="1849047.A0A3D8RZC6"/>
<dbReference type="PANTHER" id="PTHR20958:SF6">
    <property type="entry name" value="GLYCINE N-ACYLTRANSFERASE-LIKE PROTEIN"/>
    <property type="match status" value="1"/>
</dbReference>
<dbReference type="Gene3D" id="3.40.630.30">
    <property type="match status" value="1"/>
</dbReference>
<comment type="caution">
    <text evidence="1">The sequence shown here is derived from an EMBL/GenBank/DDBJ whole genome shotgun (WGS) entry which is preliminary data.</text>
</comment>
<dbReference type="PANTHER" id="PTHR20958">
    <property type="entry name" value="GLYCINE N-ACYLTRANSFERASE-LIKE PROTEIN"/>
    <property type="match status" value="1"/>
</dbReference>